<organism evidence="2 3">
    <name type="scientific">Rhizobium herbae</name>
    <dbReference type="NCBI Taxonomy" id="508661"/>
    <lineage>
        <taxon>Bacteria</taxon>
        <taxon>Pseudomonadati</taxon>
        <taxon>Pseudomonadota</taxon>
        <taxon>Alphaproteobacteria</taxon>
        <taxon>Hyphomicrobiales</taxon>
        <taxon>Rhizobiaceae</taxon>
        <taxon>Rhizobium/Agrobacterium group</taxon>
        <taxon>Rhizobium</taxon>
    </lineage>
</organism>
<gene>
    <name evidence="2" type="ORF">J2Z75_005717</name>
</gene>
<dbReference type="RefSeq" id="WP_209857179.1">
    <property type="nucleotide sequence ID" value="NZ_JAGGJV010000014.1"/>
</dbReference>
<dbReference type="Pfam" id="PF11459">
    <property type="entry name" value="AbiEi_3"/>
    <property type="match status" value="1"/>
</dbReference>
<proteinExistence type="predicted"/>
<feature type="domain" description="Transcriptional regulator AbiEi antitoxin N-terminal" evidence="1">
    <location>
        <begin position="7"/>
        <end position="96"/>
    </location>
</feature>
<keyword evidence="3" id="KW-1185">Reference proteome</keyword>
<evidence type="ECO:0000313" key="2">
    <source>
        <dbReference type="EMBL" id="MBP1862186.1"/>
    </source>
</evidence>
<sequence length="266" mass="29845">MTEQRSGKLNQLERTLPEGLLVDAAWMERHGYSTSLRSQYVSAGWLVQPVRGTYKRPLGELDWQKTVVSLQKLMGRNLAVGGRTALDLQGFTHYLSASGPSTIHLYGMESPPGWLAKLPLKETFRFHRSQVLFKTLAAAAEALQTGTLRELPGPSDWPLIASTPERALLEMLDGLPGRESFHQVDMLVEGLRTLSPRRLQMLLTDCRSVKVKRLFFWFADRHRPAWLKQIDRAAISLGTGKRMLVKGGKLDPTYLITVPEDLSAPV</sequence>
<reference evidence="2 3" key="1">
    <citation type="submission" date="2021-03" db="EMBL/GenBank/DDBJ databases">
        <title>Genomic Encyclopedia of Type Strains, Phase IV (KMG-IV): sequencing the most valuable type-strain genomes for metagenomic binning, comparative biology and taxonomic classification.</title>
        <authorList>
            <person name="Goeker M."/>
        </authorList>
    </citation>
    <scope>NUCLEOTIDE SEQUENCE [LARGE SCALE GENOMIC DNA]</scope>
    <source>
        <strain evidence="2 3">DSM 26427</strain>
    </source>
</reference>
<dbReference type="Proteomes" id="UP000823786">
    <property type="component" value="Unassembled WGS sequence"/>
</dbReference>
<dbReference type="InterPro" id="IPR021561">
    <property type="entry name" value="AbiEi_3"/>
</dbReference>
<comment type="caution">
    <text evidence="2">The sequence shown here is derived from an EMBL/GenBank/DDBJ whole genome shotgun (WGS) entry which is preliminary data.</text>
</comment>
<evidence type="ECO:0000259" key="1">
    <source>
        <dbReference type="Pfam" id="PF17194"/>
    </source>
</evidence>
<evidence type="ECO:0000313" key="3">
    <source>
        <dbReference type="Proteomes" id="UP000823786"/>
    </source>
</evidence>
<dbReference type="InterPro" id="IPR033455">
    <property type="entry name" value="AbiEi_3_N"/>
</dbReference>
<dbReference type="Pfam" id="PF17194">
    <property type="entry name" value="AbiEi_3_N"/>
    <property type="match status" value="1"/>
</dbReference>
<accession>A0ABS4EW46</accession>
<name>A0ABS4EW46_9HYPH</name>
<dbReference type="EMBL" id="JAGGJV010000014">
    <property type="protein sequence ID" value="MBP1862186.1"/>
    <property type="molecule type" value="Genomic_DNA"/>
</dbReference>
<protein>
    <recommendedName>
        <fullName evidence="1">Transcriptional regulator AbiEi antitoxin N-terminal domain-containing protein</fullName>
    </recommendedName>
</protein>